<reference evidence="3 4" key="1">
    <citation type="journal article" date="2013" name="Genome Announc.">
        <title>Genome Sequence of Novosphingobium lindaniclasticum LE124T, Isolated from a Hexachlorocyclohexane Dumpsite.</title>
        <authorList>
            <person name="Saxena A."/>
            <person name="Nayyar N."/>
            <person name="Sangwan N."/>
            <person name="Kumari R."/>
            <person name="Khurana J.P."/>
            <person name="Lal R."/>
        </authorList>
    </citation>
    <scope>NUCLEOTIDE SEQUENCE [LARGE SCALE GENOMIC DNA]</scope>
    <source>
        <strain evidence="3 4">LE124</strain>
    </source>
</reference>
<dbReference type="InterPro" id="IPR022134">
    <property type="entry name" value="DUF3667"/>
</dbReference>
<evidence type="ECO:0000313" key="4">
    <source>
        <dbReference type="Proteomes" id="UP000015527"/>
    </source>
</evidence>
<dbReference type="OrthoDB" id="9111327at2"/>
<keyword evidence="4" id="KW-1185">Reference proteome</keyword>
<dbReference type="Proteomes" id="UP000015527">
    <property type="component" value="Unassembled WGS sequence"/>
</dbReference>
<proteinExistence type="predicted"/>
<dbReference type="RefSeq" id="WP_021234077.1">
    <property type="nucleotide sequence ID" value="NZ_ATHL01000076.1"/>
</dbReference>
<sequence length="348" mass="38928">MNGITESLGEIGQGALAAQATHGSLTLDGDGHTHETACLNCGTPLIGSHCHACGQAAHVHRSLGGFFHDLLHGVFHFEGRIWRTLPMLAWRPGKLTREYVDGRRARYVSPIALFLFSVFLMFAVFHALEGAELAGAPALSNADLDRAVADTRSELSRLQAERKILQDRRADTGAIDSRIDSRERALEALTDTRSAIAENMPRATRYSNFEKIDKAIRKFRKNPELAAYKLQTYAYKYSWALIPISVPFLWLLFPFSRRFHLYDHTVFVTYSLCFMTILVILGMVLDRLGASVLMTLLFFLPPIHMFRQLRGAYGLGVFGALWRTALLTGFATTALVLFFVMIMAQISL</sequence>
<keyword evidence="1" id="KW-0175">Coiled coil</keyword>
<accession>T0ITK4</accession>
<evidence type="ECO:0000313" key="3">
    <source>
        <dbReference type="EMBL" id="EQB15185.1"/>
    </source>
</evidence>
<dbReference type="eggNOG" id="COG1566">
    <property type="taxonomic scope" value="Bacteria"/>
</dbReference>
<keyword evidence="2" id="KW-0472">Membrane</keyword>
<dbReference type="PATRIC" id="fig|1096930.3.peg.2212"/>
<comment type="caution">
    <text evidence="3">The sequence shown here is derived from an EMBL/GenBank/DDBJ whole genome shotgun (WGS) entry which is preliminary data.</text>
</comment>
<evidence type="ECO:0000256" key="1">
    <source>
        <dbReference type="SAM" id="Coils"/>
    </source>
</evidence>
<dbReference type="AlphaFoldDB" id="T0ITK4"/>
<feature type="transmembrane region" description="Helical" evidence="2">
    <location>
        <begin position="320"/>
        <end position="344"/>
    </location>
</feature>
<evidence type="ECO:0000256" key="2">
    <source>
        <dbReference type="SAM" id="Phobius"/>
    </source>
</evidence>
<gene>
    <name evidence="3" type="ORF">L284_11150</name>
</gene>
<feature type="transmembrane region" description="Helical" evidence="2">
    <location>
        <begin position="237"/>
        <end position="255"/>
    </location>
</feature>
<dbReference type="EMBL" id="ATHL01000076">
    <property type="protein sequence ID" value="EQB15185.1"/>
    <property type="molecule type" value="Genomic_DNA"/>
</dbReference>
<feature type="coiled-coil region" evidence="1">
    <location>
        <begin position="141"/>
        <end position="168"/>
    </location>
</feature>
<keyword evidence="2" id="KW-0812">Transmembrane</keyword>
<feature type="transmembrane region" description="Helical" evidence="2">
    <location>
        <begin position="107"/>
        <end position="128"/>
    </location>
</feature>
<evidence type="ECO:0008006" key="5">
    <source>
        <dbReference type="Google" id="ProtNLM"/>
    </source>
</evidence>
<protein>
    <recommendedName>
        <fullName evidence="5">DUF3667 domain-containing protein</fullName>
    </recommendedName>
</protein>
<dbReference type="Pfam" id="PF12412">
    <property type="entry name" value="DUF3667"/>
    <property type="match status" value="1"/>
</dbReference>
<keyword evidence="2" id="KW-1133">Transmembrane helix</keyword>
<organism evidence="3 4">
    <name type="scientific">Novosphingobium lindaniclasticum LE124</name>
    <dbReference type="NCBI Taxonomy" id="1096930"/>
    <lineage>
        <taxon>Bacteria</taxon>
        <taxon>Pseudomonadati</taxon>
        <taxon>Pseudomonadota</taxon>
        <taxon>Alphaproteobacteria</taxon>
        <taxon>Sphingomonadales</taxon>
        <taxon>Sphingomonadaceae</taxon>
        <taxon>Novosphingobium</taxon>
    </lineage>
</organism>
<feature type="transmembrane region" description="Helical" evidence="2">
    <location>
        <begin position="267"/>
        <end position="300"/>
    </location>
</feature>
<name>T0ITK4_9SPHN</name>